<evidence type="ECO:0000313" key="1">
    <source>
        <dbReference type="EMBL" id="MEQ2194792.1"/>
    </source>
</evidence>
<reference evidence="1 2" key="1">
    <citation type="submission" date="2021-06" db="EMBL/GenBank/DDBJ databases">
        <authorList>
            <person name="Palmer J.M."/>
        </authorList>
    </citation>
    <scope>NUCLEOTIDE SEQUENCE [LARGE SCALE GENOMIC DNA]</scope>
    <source>
        <strain evidence="1 2">XC_2019</strain>
        <tissue evidence="1">Muscle</tissue>
    </source>
</reference>
<sequence length="118" mass="13605">MQMFGQHVWMDILQLHTEPFQLHHSLLQAGRRRLCLLRLSPSLRLLLSDLSGQVNGSQPWFLTGVRDRRVLRRWALTPAEEPRCVQEPAADSPRFNRREKRVVAQSGYSCTAAHCGCR</sequence>
<gene>
    <name evidence="1" type="ORF">XENOCAPTIV_003123</name>
</gene>
<name>A0ABV0QG50_9TELE</name>
<proteinExistence type="predicted"/>
<dbReference type="EMBL" id="JAHRIN010009725">
    <property type="protein sequence ID" value="MEQ2194792.1"/>
    <property type="molecule type" value="Genomic_DNA"/>
</dbReference>
<organism evidence="1 2">
    <name type="scientific">Xenoophorus captivus</name>
    <dbReference type="NCBI Taxonomy" id="1517983"/>
    <lineage>
        <taxon>Eukaryota</taxon>
        <taxon>Metazoa</taxon>
        <taxon>Chordata</taxon>
        <taxon>Craniata</taxon>
        <taxon>Vertebrata</taxon>
        <taxon>Euteleostomi</taxon>
        <taxon>Actinopterygii</taxon>
        <taxon>Neopterygii</taxon>
        <taxon>Teleostei</taxon>
        <taxon>Neoteleostei</taxon>
        <taxon>Acanthomorphata</taxon>
        <taxon>Ovalentaria</taxon>
        <taxon>Atherinomorphae</taxon>
        <taxon>Cyprinodontiformes</taxon>
        <taxon>Goodeidae</taxon>
        <taxon>Xenoophorus</taxon>
    </lineage>
</organism>
<comment type="caution">
    <text evidence="1">The sequence shown here is derived from an EMBL/GenBank/DDBJ whole genome shotgun (WGS) entry which is preliminary data.</text>
</comment>
<evidence type="ECO:0000313" key="2">
    <source>
        <dbReference type="Proteomes" id="UP001434883"/>
    </source>
</evidence>
<keyword evidence="2" id="KW-1185">Reference proteome</keyword>
<accession>A0ABV0QG50</accession>
<protein>
    <submittedName>
        <fullName evidence="1">Uncharacterized protein</fullName>
    </submittedName>
</protein>
<dbReference type="Proteomes" id="UP001434883">
    <property type="component" value="Unassembled WGS sequence"/>
</dbReference>